<keyword evidence="1" id="KW-1133">Transmembrane helix</keyword>
<organism evidence="2 3">
    <name type="scientific">Methylophilus aquaticus</name>
    <dbReference type="NCBI Taxonomy" id="1971610"/>
    <lineage>
        <taxon>Bacteria</taxon>
        <taxon>Pseudomonadati</taxon>
        <taxon>Pseudomonadota</taxon>
        <taxon>Betaproteobacteria</taxon>
        <taxon>Nitrosomonadales</taxon>
        <taxon>Methylophilaceae</taxon>
        <taxon>Methylophilus</taxon>
    </lineage>
</organism>
<comment type="caution">
    <text evidence="2">The sequence shown here is derived from an EMBL/GenBank/DDBJ whole genome shotgun (WGS) entry which is preliminary data.</text>
</comment>
<dbReference type="RefSeq" id="WP_306388604.1">
    <property type="nucleotide sequence ID" value="NZ_JAVCAP010000004.1"/>
</dbReference>
<gene>
    <name evidence="2" type="ORF">Q9291_03485</name>
</gene>
<keyword evidence="1" id="KW-0812">Transmembrane</keyword>
<sequence length="194" mass="21773">MGVLAWPAFVTRLGFSHWHKRLAFTAMQSSIVVRWLWGVLAVLGLLLVLISAAWHTRLQLQESLSRPLVAVSGKPRLTPPLAADAAMQTLRQWPPHSEAERISAEILAQADAMGMIFERAEFQSVPGQSDVLQELRIKLPLKGDYLQIRQFLAHVLHTYPSLALAQCKLQRSDIMQPELEALIEFSLYTRKGGV</sequence>
<keyword evidence="3" id="KW-1185">Reference proteome</keyword>
<protein>
    <recommendedName>
        <fullName evidence="4">Pilus assembly protein PilO</fullName>
    </recommendedName>
</protein>
<evidence type="ECO:0000313" key="2">
    <source>
        <dbReference type="EMBL" id="MDP8566905.1"/>
    </source>
</evidence>
<proteinExistence type="predicted"/>
<evidence type="ECO:0008006" key="4">
    <source>
        <dbReference type="Google" id="ProtNLM"/>
    </source>
</evidence>
<feature type="transmembrane region" description="Helical" evidence="1">
    <location>
        <begin position="35"/>
        <end position="56"/>
    </location>
</feature>
<accession>A0ABT9JS07</accession>
<keyword evidence="1" id="KW-0472">Membrane</keyword>
<evidence type="ECO:0000313" key="3">
    <source>
        <dbReference type="Proteomes" id="UP001225906"/>
    </source>
</evidence>
<dbReference type="Proteomes" id="UP001225906">
    <property type="component" value="Unassembled WGS sequence"/>
</dbReference>
<dbReference type="EMBL" id="JAVCAP010000004">
    <property type="protein sequence ID" value="MDP8566905.1"/>
    <property type="molecule type" value="Genomic_DNA"/>
</dbReference>
<name>A0ABT9JS07_9PROT</name>
<reference evidence="3" key="1">
    <citation type="journal article" date="2019" name="Int. J. Syst. Evol. Microbiol.">
        <title>The Global Catalogue of Microorganisms (GCM) 10K type strain sequencing project: providing services to taxonomists for standard genome sequencing and annotation.</title>
        <authorList>
            <consortium name="The Broad Institute Genomics Platform"/>
            <consortium name="The Broad Institute Genome Sequencing Center for Infectious Disease"/>
            <person name="Wu L."/>
            <person name="Ma J."/>
        </authorList>
    </citation>
    <scope>NUCLEOTIDE SEQUENCE [LARGE SCALE GENOMIC DNA]</scope>
    <source>
        <strain evidence="3">VKM B-3159</strain>
    </source>
</reference>
<evidence type="ECO:0000256" key="1">
    <source>
        <dbReference type="SAM" id="Phobius"/>
    </source>
</evidence>